<feature type="region of interest" description="Disordered" evidence="1">
    <location>
        <begin position="1"/>
        <end position="43"/>
    </location>
</feature>
<gene>
    <name evidence="2" type="ORF">SERLADRAFT_437434</name>
</gene>
<feature type="compositionally biased region" description="Pro residues" evidence="1">
    <location>
        <begin position="19"/>
        <end position="29"/>
    </location>
</feature>
<sequence>MLLPSTPGLGMNGLGEALPPTPQREPSPTPELSERRNPGQQCRVGKAIPTKRCRSCRLAKKARNAAITAADGVMHQS</sequence>
<dbReference type="KEGG" id="sla:SERLADRAFT_437434"/>
<proteinExistence type="predicted"/>
<evidence type="ECO:0000256" key="1">
    <source>
        <dbReference type="SAM" id="MobiDB-lite"/>
    </source>
</evidence>
<dbReference type="AlphaFoldDB" id="F8NTN9"/>
<protein>
    <submittedName>
        <fullName evidence="2">Uncharacterized protein</fullName>
    </submittedName>
</protein>
<organism>
    <name type="scientific">Serpula lacrymans var. lacrymans (strain S7.9)</name>
    <name type="common">Dry rot fungus</name>
    <dbReference type="NCBI Taxonomy" id="578457"/>
    <lineage>
        <taxon>Eukaryota</taxon>
        <taxon>Fungi</taxon>
        <taxon>Dikarya</taxon>
        <taxon>Basidiomycota</taxon>
        <taxon>Agaricomycotina</taxon>
        <taxon>Agaricomycetes</taxon>
        <taxon>Agaricomycetidae</taxon>
        <taxon>Boletales</taxon>
        <taxon>Coniophorineae</taxon>
        <taxon>Serpulaceae</taxon>
        <taxon>Serpula</taxon>
    </lineage>
</organism>
<dbReference type="GeneID" id="18814858"/>
<dbReference type="Proteomes" id="UP000008064">
    <property type="component" value="Unassembled WGS sequence"/>
</dbReference>
<dbReference type="HOGENOM" id="CLU_2639632_0_0_1"/>
<evidence type="ECO:0000313" key="2">
    <source>
        <dbReference type="EMBL" id="EGO25710.1"/>
    </source>
</evidence>
<reference evidence="2" key="1">
    <citation type="submission" date="2011-04" db="EMBL/GenBank/DDBJ databases">
        <title>Evolution of plant cell wall degrading machinery underlies the functional diversity of forest fungi.</title>
        <authorList>
            <consortium name="US DOE Joint Genome Institute (JGI-PGF)"/>
            <person name="Eastwood D.C."/>
            <person name="Floudas D."/>
            <person name="Binder M."/>
            <person name="Majcherczyk A."/>
            <person name="Schneider P."/>
            <person name="Aerts A."/>
            <person name="Asiegbu F.O."/>
            <person name="Baker S.E."/>
            <person name="Barry K."/>
            <person name="Bendiksby M."/>
            <person name="Blumentritt M."/>
            <person name="Coutinho P.M."/>
            <person name="Cullen D."/>
            <person name="Cullen D."/>
            <person name="Gathman A."/>
            <person name="Goodell B."/>
            <person name="Henrissat B."/>
            <person name="Ihrmark K."/>
            <person name="Kauserud H."/>
            <person name="Kohler A."/>
            <person name="LaButti K."/>
            <person name="Lapidus A."/>
            <person name="Lavin J.L."/>
            <person name="Lee Y.-H."/>
            <person name="Lindquist E."/>
            <person name="Lilly W."/>
            <person name="Lucas S."/>
            <person name="Morin E."/>
            <person name="Murat C."/>
            <person name="Oguiza J.A."/>
            <person name="Park J."/>
            <person name="Pisabarro A.G."/>
            <person name="Riley R."/>
            <person name="Rosling A."/>
            <person name="Salamov A."/>
            <person name="Schmidt O."/>
            <person name="Schmutz J."/>
            <person name="Skrede I."/>
            <person name="Stenlid J."/>
            <person name="Wiebenga A."/>
            <person name="Xie X."/>
            <person name="Kues U."/>
            <person name="Hibbett D.S."/>
            <person name="Hoffmeister D."/>
            <person name="Hogberg N."/>
            <person name="Martin F."/>
            <person name="Grigoriev I.V."/>
            <person name="Watkinson S.C."/>
        </authorList>
    </citation>
    <scope>NUCLEOTIDE SEQUENCE</scope>
    <source>
        <strain evidence="2">S7.9</strain>
    </source>
</reference>
<accession>F8NTN9</accession>
<dbReference type="EMBL" id="GL945433">
    <property type="protein sequence ID" value="EGO25710.1"/>
    <property type="molecule type" value="Genomic_DNA"/>
</dbReference>
<name>F8NTN9_SERL9</name>
<dbReference type="RefSeq" id="XP_007317832.1">
    <property type="nucleotide sequence ID" value="XM_007317770.1"/>
</dbReference>